<accession>A0A6N3DAK4</accession>
<dbReference type="EMBL" id="CACRUX010000057">
    <property type="protein sequence ID" value="VYU25462.1"/>
    <property type="molecule type" value="Genomic_DNA"/>
</dbReference>
<dbReference type="InterPro" id="IPR032466">
    <property type="entry name" value="Metal_Hydrolase"/>
</dbReference>
<sequence length="302" mass="33845">MSDVKKLIEGAYDLHVHSAPDVLPRKMDDLEMAERCTNGPLAGYVIKNHWTQTGERAKLINKLYPKCDAIGSITLNSSVGGINAPAVEMAARDNCKLVWFPTCDSEHEMAHQFNGEPNKKLAFWASIVIEMKNAGIKVPTINILDEFGQLKPEVYDVLDVIARYDLILATGHISHEEAYKLVPEAAKRNVKNILITHATFPTTFYSVEDQKKFIDYGAKIEQCYTTWKTDKVAFDIVADQIRQVGPDNCILATDLGNTKLCYPDEGLAEFAERLLQKGFSEDEIRTMVVINPKILLGKNDIE</sequence>
<organism evidence="1">
    <name type="scientific">Veillonella ratti</name>
    <dbReference type="NCBI Taxonomy" id="103892"/>
    <lineage>
        <taxon>Bacteria</taxon>
        <taxon>Bacillati</taxon>
        <taxon>Bacillota</taxon>
        <taxon>Negativicutes</taxon>
        <taxon>Veillonellales</taxon>
        <taxon>Veillonellaceae</taxon>
        <taxon>Veillonella</taxon>
    </lineage>
</organism>
<dbReference type="AlphaFoldDB" id="A0A6N3DAK4"/>
<dbReference type="Gene3D" id="3.20.20.140">
    <property type="entry name" value="Metal-dependent hydrolases"/>
    <property type="match status" value="1"/>
</dbReference>
<proteinExistence type="predicted"/>
<reference evidence="1" key="1">
    <citation type="submission" date="2019-11" db="EMBL/GenBank/DDBJ databases">
        <authorList>
            <person name="Feng L."/>
        </authorList>
    </citation>
    <scope>NUCLEOTIDE SEQUENCE</scope>
    <source>
        <strain evidence="1">VrattiLFYP33</strain>
    </source>
</reference>
<dbReference type="Pfam" id="PF19799">
    <property type="entry name" value="DUF6282"/>
    <property type="match status" value="1"/>
</dbReference>
<dbReference type="SUPFAM" id="SSF51556">
    <property type="entry name" value="Metallo-dependent hydrolases"/>
    <property type="match status" value="1"/>
</dbReference>
<gene>
    <name evidence="1" type="ORF">VRLFYP33_01561</name>
</gene>
<evidence type="ECO:0008006" key="2">
    <source>
        <dbReference type="Google" id="ProtNLM"/>
    </source>
</evidence>
<dbReference type="InterPro" id="IPR046249">
    <property type="entry name" value="DUF6282"/>
</dbReference>
<protein>
    <recommendedName>
        <fullName evidence="2">Amidohydrolase</fullName>
    </recommendedName>
</protein>
<dbReference type="RefSeq" id="WP_156705136.1">
    <property type="nucleotide sequence ID" value="NZ_CACRUX010000057.1"/>
</dbReference>
<name>A0A6N3DAK4_9FIRM</name>
<evidence type="ECO:0000313" key="1">
    <source>
        <dbReference type="EMBL" id="VYU25462.1"/>
    </source>
</evidence>